<protein>
    <submittedName>
        <fullName evidence="2">Uncharacterized protein</fullName>
    </submittedName>
</protein>
<name>A0AAN6JYK1_9BASI</name>
<dbReference type="AlphaFoldDB" id="A0AAN6JYK1"/>
<feature type="transmembrane region" description="Helical" evidence="1">
    <location>
        <begin position="26"/>
        <end position="47"/>
    </location>
</feature>
<gene>
    <name evidence="2" type="ORF">OC846_002783</name>
</gene>
<dbReference type="Proteomes" id="UP001176517">
    <property type="component" value="Unassembled WGS sequence"/>
</dbReference>
<keyword evidence="3" id="KW-1185">Reference proteome</keyword>
<feature type="transmembrane region" description="Helical" evidence="1">
    <location>
        <begin position="91"/>
        <end position="108"/>
    </location>
</feature>
<organism evidence="2 3">
    <name type="scientific">Tilletia horrida</name>
    <dbReference type="NCBI Taxonomy" id="155126"/>
    <lineage>
        <taxon>Eukaryota</taxon>
        <taxon>Fungi</taxon>
        <taxon>Dikarya</taxon>
        <taxon>Basidiomycota</taxon>
        <taxon>Ustilaginomycotina</taxon>
        <taxon>Exobasidiomycetes</taxon>
        <taxon>Tilletiales</taxon>
        <taxon>Tilletiaceae</taxon>
        <taxon>Tilletia</taxon>
    </lineage>
</organism>
<evidence type="ECO:0000313" key="3">
    <source>
        <dbReference type="Proteomes" id="UP001176517"/>
    </source>
</evidence>
<evidence type="ECO:0000313" key="2">
    <source>
        <dbReference type="EMBL" id="KAK0552720.1"/>
    </source>
</evidence>
<proteinExistence type="predicted"/>
<sequence>MPTAGGGATVAAVGPGAPPPPHPFNLIFMVHILLELPFGILALFFTGSLPFLDLSNTTIVFLKLFGALSAGLAVASMLVASLPDVLPGKRALVVALVIYHAASSTVLLQAPRFIPHSFGTAAEKLSVTPEHIWGCAHGVLTLAFTTWWQVTLPTTAAITKAKTS</sequence>
<dbReference type="EMBL" id="JAPDMZ010000059">
    <property type="protein sequence ID" value="KAK0552720.1"/>
    <property type="molecule type" value="Genomic_DNA"/>
</dbReference>
<keyword evidence="1" id="KW-1133">Transmembrane helix</keyword>
<feature type="transmembrane region" description="Helical" evidence="1">
    <location>
        <begin position="59"/>
        <end position="79"/>
    </location>
</feature>
<comment type="caution">
    <text evidence="2">The sequence shown here is derived from an EMBL/GenBank/DDBJ whole genome shotgun (WGS) entry which is preliminary data.</text>
</comment>
<keyword evidence="1" id="KW-0472">Membrane</keyword>
<evidence type="ECO:0000256" key="1">
    <source>
        <dbReference type="SAM" id="Phobius"/>
    </source>
</evidence>
<keyword evidence="1" id="KW-0812">Transmembrane</keyword>
<reference evidence="2" key="1">
    <citation type="journal article" date="2023" name="PhytoFront">
        <title>Draft Genome Resources of Seven Strains of Tilletia horrida, Causal Agent of Kernel Smut of Rice.</title>
        <authorList>
            <person name="Khanal S."/>
            <person name="Antony Babu S."/>
            <person name="Zhou X.G."/>
        </authorList>
    </citation>
    <scope>NUCLEOTIDE SEQUENCE</scope>
    <source>
        <strain evidence="2">TX6</strain>
    </source>
</reference>
<accession>A0AAN6JYK1</accession>